<dbReference type="InterPro" id="IPR010285">
    <property type="entry name" value="DNA_helicase_pif1-like_DEAD"/>
</dbReference>
<keyword evidence="5" id="KW-1185">Reference proteome</keyword>
<dbReference type="GO" id="GO:0003678">
    <property type="term" value="F:DNA helicase activity"/>
    <property type="evidence" value="ECO:0007669"/>
    <property type="project" value="InterPro"/>
</dbReference>
<dbReference type="Pfam" id="PF05970">
    <property type="entry name" value="PIF1"/>
    <property type="match status" value="1"/>
</dbReference>
<dbReference type="EMBL" id="SELH01000025">
    <property type="protein sequence ID" value="TWP26628.1"/>
    <property type="molecule type" value="Genomic_DNA"/>
</dbReference>
<dbReference type="PANTHER" id="PTHR47642">
    <property type="entry name" value="ATP-DEPENDENT DNA HELICASE"/>
    <property type="match status" value="1"/>
</dbReference>
<dbReference type="Gene3D" id="1.10.10.1390">
    <property type="entry name" value="ATP-dependent DNA helicase RecQ"/>
    <property type="match status" value="1"/>
</dbReference>
<dbReference type="AlphaFoldDB" id="A0A563D8N1"/>
<dbReference type="SUPFAM" id="SSF52540">
    <property type="entry name" value="P-loop containing nucleoside triphosphate hydrolases"/>
    <property type="match status" value="2"/>
</dbReference>
<dbReference type="InterPro" id="IPR027417">
    <property type="entry name" value="P-loop_NTPase"/>
</dbReference>
<dbReference type="Pfam" id="PF13538">
    <property type="entry name" value="UvrD_C_2"/>
    <property type="match status" value="1"/>
</dbReference>
<evidence type="ECO:0000259" key="1">
    <source>
        <dbReference type="Pfam" id="PF05970"/>
    </source>
</evidence>
<dbReference type="InterPro" id="IPR051055">
    <property type="entry name" value="PIF1_helicase"/>
</dbReference>
<gene>
    <name evidence="4" type="ORF">ETU09_08680</name>
</gene>
<dbReference type="InterPro" id="IPR027785">
    <property type="entry name" value="UvrD-like_helicase_C"/>
</dbReference>
<dbReference type="GO" id="GO:0000723">
    <property type="term" value="P:telomere maintenance"/>
    <property type="evidence" value="ECO:0007669"/>
    <property type="project" value="InterPro"/>
</dbReference>
<feature type="domain" description="UvrD-like helicase C-terminal" evidence="2">
    <location>
        <begin position="378"/>
        <end position="417"/>
    </location>
</feature>
<dbReference type="Proteomes" id="UP000319499">
    <property type="component" value="Unassembled WGS sequence"/>
</dbReference>
<evidence type="ECO:0000259" key="3">
    <source>
        <dbReference type="Pfam" id="PF14493"/>
    </source>
</evidence>
<dbReference type="RefSeq" id="WP_146293141.1">
    <property type="nucleotide sequence ID" value="NZ_SELH01000025.1"/>
</dbReference>
<dbReference type="Gene3D" id="3.40.50.300">
    <property type="entry name" value="P-loop containing nucleotide triphosphate hydrolases"/>
    <property type="match status" value="2"/>
</dbReference>
<dbReference type="Pfam" id="PF14493">
    <property type="entry name" value="HTH_40"/>
    <property type="match status" value="1"/>
</dbReference>
<dbReference type="CDD" id="cd18809">
    <property type="entry name" value="SF1_C_RecD"/>
    <property type="match status" value="1"/>
</dbReference>
<proteinExistence type="predicted"/>
<dbReference type="FunFam" id="3.40.50.300:FF:001498">
    <property type="entry name" value="ATP-dependent DNA helicase"/>
    <property type="match status" value="1"/>
</dbReference>
<protein>
    <submittedName>
        <fullName evidence="4">AAA family ATPase</fullName>
    </submittedName>
</protein>
<feature type="domain" description="DNA helicase Pif1-like DEAD-box helicase" evidence="1">
    <location>
        <begin position="12"/>
        <end position="177"/>
    </location>
</feature>
<dbReference type="OrthoDB" id="9763659at2"/>
<sequence length="724" mass="84711">MEKTIDENKNLEQELAYKLICYTHKNIFITGKAGTGKTTFLKNLKEKSEKNTVIAAPTGIASINAGGVTLHSLFLLPLTSFIPVNHVNEDRNIAITKQEAFQHFKYNKEKRKLLTELELLIIDEVSMLRADILDAINWALQSVRKSSQPFGGVQIVMIGDMYQLPPVIKEEQWKILKNYYKSLFFFDALVLQNNQPICIEFKKIYRQADPVFINLLNAIRYQDYDSIDFNLLQKRYNPNFNPEYFGYITLTTHNHLADSINQKALEKIENPIHYFDAIIDGTFPENSYPTEAELILKEGTQIMFIRNDSSGERRYFNGKIGIIEKIEDFDIYIRFENQKDLLKLEHEVWKNIRYIVDNETGKIKEEELGSFSQFPIRLAWAITIHKSQGLTFDKVIIDAGKSFASGQVYVALSRCRTLEGIILKSLIQNSNIIQDIKIKEFQEQMWNLNELEETLEKEKYAYALDNLFKTISLKELTTEINEWKKITIEKNIPEKESVLELISSIDETLNYLQIVLYKFETTIYQWFNKYKDLSLKIEIWNKIKTRSISAVEFFIEELFTKVWKPILSHYLEYKNKSRITQYLRFVEEIEESLKNKIKQISIAKLIDDRLSYKDIIFISDSGKTVSKEKNNTVEITLELLNQGKSIDEIAKERNLSISTISNHVSRLISQNKVSVFNFISKEKYEKIENEIKKMENIELKLLKEILGDNYSYDEIKYVRSNLSK</sequence>
<evidence type="ECO:0000313" key="5">
    <source>
        <dbReference type="Proteomes" id="UP000319499"/>
    </source>
</evidence>
<reference evidence="4 5" key="1">
    <citation type="submission" date="2019-02" db="EMBL/GenBank/DDBJ databases">
        <title>Apibacter muscae sp. nov.: a novel member of the house fly microbiota.</title>
        <authorList>
            <person name="Park R."/>
        </authorList>
    </citation>
    <scope>NUCLEOTIDE SEQUENCE [LARGE SCALE GENOMIC DNA]</scope>
    <source>
        <strain evidence="4 5">AL1</strain>
    </source>
</reference>
<accession>A0A563D8N1</accession>
<dbReference type="GO" id="GO:0006281">
    <property type="term" value="P:DNA repair"/>
    <property type="evidence" value="ECO:0007669"/>
    <property type="project" value="InterPro"/>
</dbReference>
<name>A0A563D8N1_9FLAO</name>
<dbReference type="InterPro" id="IPR029491">
    <property type="entry name" value="Helicase_HTH"/>
</dbReference>
<feature type="domain" description="Helicase Helix-turn-helix" evidence="3">
    <location>
        <begin position="632"/>
        <end position="719"/>
    </location>
</feature>
<comment type="caution">
    <text evidence="4">The sequence shown here is derived from an EMBL/GenBank/DDBJ whole genome shotgun (WGS) entry which is preliminary data.</text>
</comment>
<evidence type="ECO:0000313" key="4">
    <source>
        <dbReference type="EMBL" id="TWP26628.1"/>
    </source>
</evidence>
<evidence type="ECO:0000259" key="2">
    <source>
        <dbReference type="Pfam" id="PF13538"/>
    </source>
</evidence>
<organism evidence="4 5">
    <name type="scientific">Apibacter muscae</name>
    <dbReference type="NCBI Taxonomy" id="2509004"/>
    <lineage>
        <taxon>Bacteria</taxon>
        <taxon>Pseudomonadati</taxon>
        <taxon>Bacteroidota</taxon>
        <taxon>Flavobacteriia</taxon>
        <taxon>Flavobacteriales</taxon>
        <taxon>Weeksellaceae</taxon>
        <taxon>Apibacter</taxon>
    </lineage>
</organism>